<dbReference type="AlphaFoldDB" id="A0AAD0MUS2"/>
<reference evidence="2 3" key="1">
    <citation type="submission" date="2018-04" db="EMBL/GenBank/DDBJ databases">
        <authorList>
            <person name="Cha J.-S."/>
        </authorList>
    </citation>
    <scope>NUCLEOTIDE SEQUENCE [LARGE SCALE GENOMIC DNA]</scope>
    <source>
        <strain evidence="2 3">LMG5095</strain>
    </source>
</reference>
<feature type="region of interest" description="Disordered" evidence="1">
    <location>
        <begin position="1"/>
        <end position="24"/>
    </location>
</feature>
<dbReference type="Proteomes" id="UP000240475">
    <property type="component" value="Chromosome"/>
</dbReference>
<name>A0AAD0MUS2_PSESX</name>
<proteinExistence type="predicted"/>
<sequence length="83" mass="9287">MKEQRWWRATTGKSTESRGFSAARAHEMTPSASSKLIARLEDQRWGLIWIGRAGGRCGISFNLLKWSLLSAQSRYGVTLKTGS</sequence>
<protein>
    <submittedName>
        <fullName evidence="2">Uncharacterized protein</fullName>
    </submittedName>
</protein>
<accession>A0AAD0MUS2</accession>
<dbReference type="EMBL" id="CP028490">
    <property type="protein sequence ID" value="AVX22955.1"/>
    <property type="molecule type" value="Genomic_DNA"/>
</dbReference>
<evidence type="ECO:0000313" key="3">
    <source>
        <dbReference type="Proteomes" id="UP000240475"/>
    </source>
</evidence>
<evidence type="ECO:0000256" key="1">
    <source>
        <dbReference type="SAM" id="MobiDB-lite"/>
    </source>
</evidence>
<evidence type="ECO:0000313" key="2">
    <source>
        <dbReference type="EMBL" id="AVX22955.1"/>
    </source>
</evidence>
<gene>
    <name evidence="2" type="ORF">DA456_05905</name>
</gene>
<organism evidence="2 3">
    <name type="scientific">Pseudomonas syringae pv. atrofaciens</name>
    <dbReference type="NCBI Taxonomy" id="192087"/>
    <lineage>
        <taxon>Bacteria</taxon>
        <taxon>Pseudomonadati</taxon>
        <taxon>Pseudomonadota</taxon>
        <taxon>Gammaproteobacteria</taxon>
        <taxon>Pseudomonadales</taxon>
        <taxon>Pseudomonadaceae</taxon>
        <taxon>Pseudomonas</taxon>
        <taxon>Pseudomonas syringae</taxon>
    </lineage>
</organism>